<dbReference type="STRING" id="1903181.BTN85_1074"/>
<dbReference type="GO" id="GO:0004609">
    <property type="term" value="F:phosphatidylserine decarboxylase activity"/>
    <property type="evidence" value="ECO:0007669"/>
    <property type="project" value="InterPro"/>
</dbReference>
<keyword evidence="5 11" id="KW-0472">Membrane</keyword>
<dbReference type="PANTHER" id="PTHR35809">
    <property type="entry name" value="ARCHAETIDYLSERINE DECARBOXYLASE PROENZYME-RELATED"/>
    <property type="match status" value="1"/>
</dbReference>
<keyword evidence="7" id="KW-0594">Phospholipid biosynthesis</keyword>
<evidence type="ECO:0000256" key="4">
    <source>
        <dbReference type="ARBA" id="ARBA00023098"/>
    </source>
</evidence>
<keyword evidence="13" id="KW-1185">Reference proteome</keyword>
<dbReference type="GO" id="GO:0008654">
    <property type="term" value="P:phospholipid biosynthetic process"/>
    <property type="evidence" value="ECO:0007669"/>
    <property type="project" value="UniProtKB-KW"/>
</dbReference>
<keyword evidence="1" id="KW-1003">Cell membrane</keyword>
<evidence type="ECO:0000256" key="7">
    <source>
        <dbReference type="ARBA" id="ARBA00023209"/>
    </source>
</evidence>
<evidence type="ECO:0000256" key="6">
    <source>
        <dbReference type="ARBA" id="ARBA00023145"/>
    </source>
</evidence>
<evidence type="ECO:0000256" key="10">
    <source>
        <dbReference type="ARBA" id="ARBA00023317"/>
    </source>
</evidence>
<protein>
    <submittedName>
        <fullName evidence="12">Phosphatidylserine decarboxylase Pcd</fullName>
    </submittedName>
</protein>
<evidence type="ECO:0000256" key="2">
    <source>
        <dbReference type="ARBA" id="ARBA00022516"/>
    </source>
</evidence>
<accession>A0A1Q6DW54</accession>
<evidence type="ECO:0000256" key="9">
    <source>
        <dbReference type="ARBA" id="ARBA00023264"/>
    </source>
</evidence>
<evidence type="ECO:0000256" key="5">
    <source>
        <dbReference type="ARBA" id="ARBA00023136"/>
    </source>
</evidence>
<dbReference type="AlphaFoldDB" id="A0A1Q6DW54"/>
<dbReference type="Proteomes" id="UP000185744">
    <property type="component" value="Unassembled WGS sequence"/>
</dbReference>
<proteinExistence type="predicted"/>
<evidence type="ECO:0000313" key="12">
    <source>
        <dbReference type="EMBL" id="OKY78577.1"/>
    </source>
</evidence>
<reference evidence="12" key="1">
    <citation type="submission" date="2016-12" db="EMBL/GenBank/DDBJ databases">
        <title>Discovery of methanogenic haloarchaea.</title>
        <authorList>
            <person name="Sorokin D.Y."/>
            <person name="Makarova K.S."/>
            <person name="Abbas B."/>
            <person name="Ferrer M."/>
            <person name="Golyshin P.N."/>
        </authorList>
    </citation>
    <scope>NUCLEOTIDE SEQUENCE [LARGE SCALE GENOMIC DNA]</scope>
    <source>
        <strain evidence="12">HMET1</strain>
    </source>
</reference>
<dbReference type="PANTHER" id="PTHR35809:SF1">
    <property type="entry name" value="ARCHAETIDYLSERINE DECARBOXYLASE PROENZYME-RELATED"/>
    <property type="match status" value="1"/>
</dbReference>
<sequence>MNIAKPGYKWILGSVVINVLLYLLNLEIIFLASIAMTALFIFFFRDPDRTSDLNQKGLISPADGKVIEIKETKNNKLKISIFLSILNVHAVRSPLKGEVISVRHKKGKKIPAFKKESDKNEKNITKVRDNSNNIYSIELIAGFIARRIFMYCSKGDQLAKGQKIGFISFGSRVNLLLPEKYSLEDLSIKEGEKIKAGKTKLVEK</sequence>
<keyword evidence="11" id="KW-0812">Transmembrane</keyword>
<keyword evidence="8" id="KW-0456">Lyase</keyword>
<evidence type="ECO:0000256" key="11">
    <source>
        <dbReference type="SAM" id="Phobius"/>
    </source>
</evidence>
<keyword evidence="9" id="KW-1208">Phospholipid metabolism</keyword>
<evidence type="ECO:0000256" key="8">
    <source>
        <dbReference type="ARBA" id="ARBA00023239"/>
    </source>
</evidence>
<evidence type="ECO:0000256" key="1">
    <source>
        <dbReference type="ARBA" id="ARBA00022475"/>
    </source>
</evidence>
<organism evidence="12 13">
    <name type="scientific">Methanohalarchaeum thermophilum</name>
    <dbReference type="NCBI Taxonomy" id="1903181"/>
    <lineage>
        <taxon>Archaea</taxon>
        <taxon>Methanobacteriati</taxon>
        <taxon>Methanobacteriota</taxon>
        <taxon>Methanonatronarchaeia</taxon>
        <taxon>Methanonatronarchaeales</taxon>
        <taxon>Methanonatronarchaeaceae</taxon>
        <taxon>Candidatus Methanohalarchaeum</taxon>
    </lineage>
</organism>
<keyword evidence="10" id="KW-0670">Pyruvate</keyword>
<dbReference type="EMBL" id="MSDW01000001">
    <property type="protein sequence ID" value="OKY78577.1"/>
    <property type="molecule type" value="Genomic_DNA"/>
</dbReference>
<gene>
    <name evidence="12" type="ORF">BTN85_1074</name>
</gene>
<dbReference type="InterPro" id="IPR003817">
    <property type="entry name" value="PS_Dcarbxylase"/>
</dbReference>
<evidence type="ECO:0000313" key="13">
    <source>
        <dbReference type="Proteomes" id="UP000185744"/>
    </source>
</evidence>
<feature type="transmembrane region" description="Helical" evidence="11">
    <location>
        <begin position="20"/>
        <end position="44"/>
    </location>
</feature>
<keyword evidence="11" id="KW-1133">Transmembrane helix</keyword>
<keyword evidence="2" id="KW-0444">Lipid biosynthesis</keyword>
<dbReference type="InterPro" id="IPR033175">
    <property type="entry name" value="PSD-A"/>
</dbReference>
<comment type="caution">
    <text evidence="12">The sequence shown here is derived from an EMBL/GenBank/DDBJ whole genome shotgun (WGS) entry which is preliminary data.</text>
</comment>
<name>A0A1Q6DW54_METT1</name>
<dbReference type="InParanoid" id="A0A1Q6DW54"/>
<keyword evidence="6" id="KW-0865">Zymogen</keyword>
<evidence type="ECO:0000256" key="3">
    <source>
        <dbReference type="ARBA" id="ARBA00022793"/>
    </source>
</evidence>
<keyword evidence="3" id="KW-0210">Decarboxylase</keyword>
<keyword evidence="4" id="KW-0443">Lipid metabolism</keyword>
<dbReference type="NCBIfam" id="NF003685">
    <property type="entry name" value="PRK05305.2-5"/>
    <property type="match status" value="1"/>
</dbReference>
<dbReference type="Pfam" id="PF02666">
    <property type="entry name" value="PS_Dcarbxylase"/>
    <property type="match status" value="1"/>
</dbReference>